<evidence type="ECO:0000313" key="3">
    <source>
        <dbReference type="Proteomes" id="UP001305647"/>
    </source>
</evidence>
<accession>A0AAN6PZB5</accession>
<protein>
    <submittedName>
        <fullName evidence="2">Uncharacterized protein</fullName>
    </submittedName>
</protein>
<evidence type="ECO:0000313" key="2">
    <source>
        <dbReference type="EMBL" id="KAK4098101.1"/>
    </source>
</evidence>
<dbReference type="EMBL" id="MU863663">
    <property type="protein sequence ID" value="KAK4098101.1"/>
    <property type="molecule type" value="Genomic_DNA"/>
</dbReference>
<reference evidence="2" key="2">
    <citation type="submission" date="2023-05" db="EMBL/GenBank/DDBJ databases">
        <authorList>
            <consortium name="Lawrence Berkeley National Laboratory"/>
            <person name="Steindorff A."/>
            <person name="Hensen N."/>
            <person name="Bonometti L."/>
            <person name="Westerberg I."/>
            <person name="Brannstrom I.O."/>
            <person name="Guillou S."/>
            <person name="Cros-Aarteil S."/>
            <person name="Calhoun S."/>
            <person name="Haridas S."/>
            <person name="Kuo A."/>
            <person name="Mondo S."/>
            <person name="Pangilinan J."/>
            <person name="Riley R."/>
            <person name="Labutti K."/>
            <person name="Andreopoulos B."/>
            <person name="Lipzen A."/>
            <person name="Chen C."/>
            <person name="Yanf M."/>
            <person name="Daum C."/>
            <person name="Ng V."/>
            <person name="Clum A."/>
            <person name="Ohm R."/>
            <person name="Martin F."/>
            <person name="Silar P."/>
            <person name="Natvig D."/>
            <person name="Lalanne C."/>
            <person name="Gautier V."/>
            <person name="Ament-Velasquez S.L."/>
            <person name="Kruys A."/>
            <person name="Hutchinson M.I."/>
            <person name="Powell A.J."/>
            <person name="Barry K."/>
            <person name="Miller A.N."/>
            <person name="Grigoriev I.V."/>
            <person name="Debuchy R."/>
            <person name="Gladieux P."/>
            <person name="Thoren M.H."/>
            <person name="Johannesson H."/>
        </authorList>
    </citation>
    <scope>NUCLEOTIDE SEQUENCE</scope>
    <source>
        <strain evidence="2">CBS 757.83</strain>
    </source>
</reference>
<proteinExistence type="predicted"/>
<gene>
    <name evidence="2" type="ORF">N658DRAFT_526594</name>
</gene>
<sequence>MASLASLSAPYQSGSNWFSVNKDGISFPPARSGKGTKGPRSLMATCIRLLADNVDAAPTTSIRCLPSKVKWALWRELHPRSMPLHTWQRLVPILLEDAHSTASGLEGTDQGVTVHMAVYRYCQEIFNPPCPLAIYTTPLQRLGDCLVRLCIDNVDRYQTHELIPLAHIPRLAVLELVEHDEDSRVISDRLVRGWWEAGKKQPAFPSLRVLQIASDNTCALSADALHSILKFPALEILDAFFNKKRRRDAKDIASSYGWKVTKPNTLGTLFVAYAEPYLDGQVTVAMTDFWRLREAFGDDTHRVRLVVDPGTEKQPPEGVEQADSSDPSSDLDNGWRALLRGAHPWVTTNVAAEDLAGKCPQSMTEDQAFWLLGLLAQKEQEAASRTRAQVEGITLPREPFVSLKLRDPWQPGSMEIGRWLHERLIFSRRRACPAPPKKGPDREPQRSRTPRRDDRKAAEGKPRKRQKTAADLLSSLEIPSGTSE</sequence>
<organism evidence="2 3">
    <name type="scientific">Parathielavia hyrcaniae</name>
    <dbReference type="NCBI Taxonomy" id="113614"/>
    <lineage>
        <taxon>Eukaryota</taxon>
        <taxon>Fungi</taxon>
        <taxon>Dikarya</taxon>
        <taxon>Ascomycota</taxon>
        <taxon>Pezizomycotina</taxon>
        <taxon>Sordariomycetes</taxon>
        <taxon>Sordariomycetidae</taxon>
        <taxon>Sordariales</taxon>
        <taxon>Chaetomiaceae</taxon>
        <taxon>Parathielavia</taxon>
    </lineage>
</organism>
<keyword evidence="3" id="KW-1185">Reference proteome</keyword>
<dbReference type="AlphaFoldDB" id="A0AAN6PZB5"/>
<feature type="region of interest" description="Disordered" evidence="1">
    <location>
        <begin position="430"/>
        <end position="484"/>
    </location>
</feature>
<feature type="region of interest" description="Disordered" evidence="1">
    <location>
        <begin position="307"/>
        <end position="333"/>
    </location>
</feature>
<reference evidence="2" key="1">
    <citation type="journal article" date="2023" name="Mol. Phylogenet. Evol.">
        <title>Genome-scale phylogeny and comparative genomics of the fungal order Sordariales.</title>
        <authorList>
            <person name="Hensen N."/>
            <person name="Bonometti L."/>
            <person name="Westerberg I."/>
            <person name="Brannstrom I.O."/>
            <person name="Guillou S."/>
            <person name="Cros-Aarteil S."/>
            <person name="Calhoun S."/>
            <person name="Haridas S."/>
            <person name="Kuo A."/>
            <person name="Mondo S."/>
            <person name="Pangilinan J."/>
            <person name="Riley R."/>
            <person name="LaButti K."/>
            <person name="Andreopoulos B."/>
            <person name="Lipzen A."/>
            <person name="Chen C."/>
            <person name="Yan M."/>
            <person name="Daum C."/>
            <person name="Ng V."/>
            <person name="Clum A."/>
            <person name="Steindorff A."/>
            <person name="Ohm R.A."/>
            <person name="Martin F."/>
            <person name="Silar P."/>
            <person name="Natvig D.O."/>
            <person name="Lalanne C."/>
            <person name="Gautier V."/>
            <person name="Ament-Velasquez S.L."/>
            <person name="Kruys A."/>
            <person name="Hutchinson M.I."/>
            <person name="Powell A.J."/>
            <person name="Barry K."/>
            <person name="Miller A.N."/>
            <person name="Grigoriev I.V."/>
            <person name="Debuchy R."/>
            <person name="Gladieux P."/>
            <person name="Hiltunen Thoren M."/>
            <person name="Johannesson H."/>
        </authorList>
    </citation>
    <scope>NUCLEOTIDE SEQUENCE</scope>
    <source>
        <strain evidence="2">CBS 757.83</strain>
    </source>
</reference>
<comment type="caution">
    <text evidence="2">The sequence shown here is derived from an EMBL/GenBank/DDBJ whole genome shotgun (WGS) entry which is preliminary data.</text>
</comment>
<dbReference type="Proteomes" id="UP001305647">
    <property type="component" value="Unassembled WGS sequence"/>
</dbReference>
<name>A0AAN6PZB5_9PEZI</name>
<evidence type="ECO:0000256" key="1">
    <source>
        <dbReference type="SAM" id="MobiDB-lite"/>
    </source>
</evidence>
<feature type="compositionally biased region" description="Polar residues" evidence="1">
    <location>
        <begin position="322"/>
        <end position="331"/>
    </location>
</feature>
<feature type="compositionally biased region" description="Basic and acidic residues" evidence="1">
    <location>
        <begin position="438"/>
        <end position="461"/>
    </location>
</feature>